<dbReference type="Pfam" id="PF20329">
    <property type="entry name" value="DUF6624"/>
    <property type="match status" value="1"/>
</dbReference>
<reference evidence="1" key="1">
    <citation type="submission" date="2020-10" db="EMBL/GenBank/DDBJ databases">
        <authorList>
            <person name="Lu T."/>
            <person name="Wang Q."/>
            <person name="Han X."/>
        </authorList>
    </citation>
    <scope>NUCLEOTIDE SEQUENCE</scope>
    <source>
        <strain evidence="1">WQ 117</strain>
    </source>
</reference>
<name>A0A8J7GA17_9FLAO</name>
<proteinExistence type="predicted"/>
<dbReference type="RefSeq" id="WP_194183894.1">
    <property type="nucleotide sequence ID" value="NZ_JADGIK010000013.1"/>
</dbReference>
<evidence type="ECO:0000313" key="1">
    <source>
        <dbReference type="EMBL" id="MBF0598310.1"/>
    </source>
</evidence>
<dbReference type="AlphaFoldDB" id="A0A8J7GA17"/>
<accession>A0A8J7GA17</accession>
<dbReference type="InterPro" id="IPR046732">
    <property type="entry name" value="DUF6624"/>
</dbReference>
<organism evidence="1 2">
    <name type="scientific">Faecalibacter rhinopitheci</name>
    <dbReference type="NCBI Taxonomy" id="2779678"/>
    <lineage>
        <taxon>Bacteria</taxon>
        <taxon>Pseudomonadati</taxon>
        <taxon>Bacteroidota</taxon>
        <taxon>Flavobacteriia</taxon>
        <taxon>Flavobacteriales</taxon>
        <taxon>Weeksellaceae</taxon>
        <taxon>Faecalibacter</taxon>
    </lineage>
</organism>
<gene>
    <name evidence="1" type="ORF">IM532_12805</name>
</gene>
<evidence type="ECO:0008006" key="3">
    <source>
        <dbReference type="Google" id="ProtNLM"/>
    </source>
</evidence>
<protein>
    <recommendedName>
        <fullName evidence="3">Lipoprotein</fullName>
    </recommendedName>
</protein>
<dbReference type="PROSITE" id="PS51257">
    <property type="entry name" value="PROKAR_LIPOPROTEIN"/>
    <property type="match status" value="1"/>
</dbReference>
<dbReference type="EMBL" id="JADGIK010000013">
    <property type="protein sequence ID" value="MBF0598310.1"/>
    <property type="molecule type" value="Genomic_DNA"/>
</dbReference>
<keyword evidence="2" id="KW-1185">Reference proteome</keyword>
<comment type="caution">
    <text evidence="1">The sequence shown here is derived from an EMBL/GenBank/DDBJ whole genome shotgun (WGS) entry which is preliminary data.</text>
</comment>
<sequence length="221" mass="25612">MKKTILILSLVTLTSCQTQNISKEDKSKVINKLEDLMTVDQKYAGIPSNELIEKYGNEKAWEIFKNKRDSIATVNQLIVKKIFNKYGFIGENNFNKSASNNFWLIVQHADNDIKLQKKVLKVMYKETKNNNASKINYAMLEDRVNVNNGKKQKFGSQVTYNKIGQAIPVNGLIDSLNIEKIRAEFGLPSFKKYYNEMTKMHFEMNKDIYISRGITEPKFYK</sequence>
<dbReference type="Proteomes" id="UP000608754">
    <property type="component" value="Unassembled WGS sequence"/>
</dbReference>
<evidence type="ECO:0000313" key="2">
    <source>
        <dbReference type="Proteomes" id="UP000608754"/>
    </source>
</evidence>